<proteinExistence type="predicted"/>
<accession>A0A068NV34</accession>
<dbReference type="AlphaFoldDB" id="A0A068NV34"/>
<dbReference type="RefSeq" id="WP_025229446.1">
    <property type="nucleotide sequence ID" value="NZ_CP007139.1"/>
</dbReference>
<protein>
    <submittedName>
        <fullName evidence="2">Flavodoxin/nitric oxide synthase</fullName>
    </submittedName>
</protein>
<dbReference type="SUPFAM" id="SSF52218">
    <property type="entry name" value="Flavoproteins"/>
    <property type="match status" value="1"/>
</dbReference>
<gene>
    <name evidence="2" type="ORF">OP10G_3237</name>
</gene>
<dbReference type="HOGENOM" id="CLU_094839_0_1_0"/>
<dbReference type="eggNOG" id="COG4635">
    <property type="taxonomic scope" value="Bacteria"/>
</dbReference>
<dbReference type="InterPro" id="IPR029039">
    <property type="entry name" value="Flavoprotein-like_sf"/>
</dbReference>
<name>A0A068NV34_FIMGI</name>
<sequence>MKRIALVISTQYGQTAKIADRIKEILREAGHEPSVFLVSSKGDLGSVPIDRFDAAILGAPVYAGSFPKLLIEWAKLHGKTLGQIPTAFYSVSLNAADKRPEARKEDIRLLTQFLNQTGLKTRYTASLIGAIKYRQYGFLKRWLLKRICRAAGGPTDTSRDHELTDWTAVAAFAEEFSNSLAEARPKAFVR</sequence>
<evidence type="ECO:0000313" key="3">
    <source>
        <dbReference type="Proteomes" id="UP000027982"/>
    </source>
</evidence>
<dbReference type="GO" id="GO:0010181">
    <property type="term" value="F:FMN binding"/>
    <property type="evidence" value="ECO:0007669"/>
    <property type="project" value="TreeGrafter"/>
</dbReference>
<reference evidence="2 3" key="1">
    <citation type="journal article" date="2014" name="PLoS ONE">
        <title>The first complete genome sequence of the class fimbriimonadia in the phylum armatimonadetes.</title>
        <authorList>
            <person name="Hu Z.Y."/>
            <person name="Wang Y.Z."/>
            <person name="Im W.T."/>
            <person name="Wang S.Y."/>
            <person name="Zhao G.P."/>
            <person name="Zheng H.J."/>
            <person name="Quan Z.X."/>
        </authorList>
    </citation>
    <scope>NUCLEOTIDE SEQUENCE [LARGE SCALE GENOMIC DNA]</scope>
    <source>
        <strain evidence="2">Gsoil 348</strain>
    </source>
</reference>
<dbReference type="PANTHER" id="PTHR38030">
    <property type="entry name" value="PROTOPORPHYRINOGEN IX DEHYDROGENASE [MENAQUINONE]"/>
    <property type="match status" value="1"/>
</dbReference>
<organism evidence="2 3">
    <name type="scientific">Fimbriimonas ginsengisoli Gsoil 348</name>
    <dbReference type="NCBI Taxonomy" id="661478"/>
    <lineage>
        <taxon>Bacteria</taxon>
        <taxon>Bacillati</taxon>
        <taxon>Armatimonadota</taxon>
        <taxon>Fimbriimonadia</taxon>
        <taxon>Fimbriimonadales</taxon>
        <taxon>Fimbriimonadaceae</taxon>
        <taxon>Fimbriimonas</taxon>
    </lineage>
</organism>
<dbReference type="OrthoDB" id="9795729at2"/>
<dbReference type="GO" id="GO:0006783">
    <property type="term" value="P:heme biosynthetic process"/>
    <property type="evidence" value="ECO:0007669"/>
    <property type="project" value="TreeGrafter"/>
</dbReference>
<dbReference type="Proteomes" id="UP000027982">
    <property type="component" value="Chromosome"/>
</dbReference>
<evidence type="ECO:0000313" key="2">
    <source>
        <dbReference type="EMBL" id="AIE86605.1"/>
    </source>
</evidence>
<evidence type="ECO:0000259" key="1">
    <source>
        <dbReference type="Pfam" id="PF12724"/>
    </source>
</evidence>
<dbReference type="InterPro" id="IPR026816">
    <property type="entry name" value="Flavodoxin_dom"/>
</dbReference>
<dbReference type="STRING" id="661478.OP10G_3237"/>
<dbReference type="EMBL" id="CP007139">
    <property type="protein sequence ID" value="AIE86605.1"/>
    <property type="molecule type" value="Genomic_DNA"/>
</dbReference>
<dbReference type="Pfam" id="PF12724">
    <property type="entry name" value="Flavodoxin_5"/>
    <property type="match status" value="1"/>
</dbReference>
<feature type="domain" description="Flavodoxin" evidence="1">
    <location>
        <begin position="7"/>
        <end position="158"/>
    </location>
</feature>
<dbReference type="KEGG" id="fgi:OP10G_3237"/>
<dbReference type="GO" id="GO:0070819">
    <property type="term" value="F:menaquinone-dependent protoporphyrinogen oxidase activity"/>
    <property type="evidence" value="ECO:0007669"/>
    <property type="project" value="TreeGrafter"/>
</dbReference>
<keyword evidence="3" id="KW-1185">Reference proteome</keyword>
<dbReference type="PANTHER" id="PTHR38030:SF2">
    <property type="entry name" value="PROTOPORPHYRINOGEN IX DEHYDROGENASE [QUINONE]"/>
    <property type="match status" value="1"/>
</dbReference>
<dbReference type="Gene3D" id="3.40.50.360">
    <property type="match status" value="1"/>
</dbReference>
<dbReference type="InterPro" id="IPR052200">
    <property type="entry name" value="Protoporphyrinogen_IX_DH"/>
</dbReference>